<keyword evidence="3 10" id="KW-0328">Glycosyltransferase</keyword>
<dbReference type="EMBL" id="WWCU01000015">
    <property type="protein sequence ID" value="MYN08617.1"/>
    <property type="molecule type" value="Genomic_DNA"/>
</dbReference>
<evidence type="ECO:0000259" key="9">
    <source>
        <dbReference type="Pfam" id="PF13231"/>
    </source>
</evidence>
<dbReference type="Pfam" id="PF13231">
    <property type="entry name" value="PMT_2"/>
    <property type="match status" value="1"/>
</dbReference>
<dbReference type="AlphaFoldDB" id="A0A7X4HDL4"/>
<keyword evidence="5 8" id="KW-0812">Transmembrane</keyword>
<feature type="transmembrane region" description="Helical" evidence="8">
    <location>
        <begin position="414"/>
        <end position="432"/>
    </location>
</feature>
<keyword evidence="11" id="KW-1185">Reference proteome</keyword>
<protein>
    <submittedName>
        <fullName evidence="10">Dolichyl-phosphate-mannose--protein mannosyltransferase</fullName>
    </submittedName>
</protein>
<keyword evidence="7 8" id="KW-0472">Membrane</keyword>
<keyword evidence="6 8" id="KW-1133">Transmembrane helix</keyword>
<dbReference type="GO" id="GO:0009103">
    <property type="term" value="P:lipopolysaccharide biosynthetic process"/>
    <property type="evidence" value="ECO:0007669"/>
    <property type="project" value="UniProtKB-ARBA"/>
</dbReference>
<name>A0A7X4HDL4_9BURK</name>
<feature type="transmembrane region" description="Helical" evidence="8">
    <location>
        <begin position="55"/>
        <end position="77"/>
    </location>
</feature>
<dbReference type="InterPro" id="IPR050297">
    <property type="entry name" value="LipidA_mod_glycosyltrf_83"/>
</dbReference>
<accession>A0A7X4HDL4</accession>
<evidence type="ECO:0000256" key="1">
    <source>
        <dbReference type="ARBA" id="ARBA00004651"/>
    </source>
</evidence>
<proteinExistence type="predicted"/>
<dbReference type="GO" id="GO:0010041">
    <property type="term" value="P:response to iron(III) ion"/>
    <property type="evidence" value="ECO:0007669"/>
    <property type="project" value="TreeGrafter"/>
</dbReference>
<keyword evidence="4 10" id="KW-0808">Transferase</keyword>
<evidence type="ECO:0000256" key="7">
    <source>
        <dbReference type="ARBA" id="ARBA00023136"/>
    </source>
</evidence>
<evidence type="ECO:0000256" key="2">
    <source>
        <dbReference type="ARBA" id="ARBA00022475"/>
    </source>
</evidence>
<evidence type="ECO:0000313" key="11">
    <source>
        <dbReference type="Proteomes" id="UP000450676"/>
    </source>
</evidence>
<feature type="transmembrane region" description="Helical" evidence="8">
    <location>
        <begin position="12"/>
        <end position="34"/>
    </location>
</feature>
<gene>
    <name evidence="10" type="ORF">GTP77_14855</name>
</gene>
<dbReference type="PANTHER" id="PTHR33908:SF3">
    <property type="entry name" value="UNDECAPRENYL PHOSPHATE-ALPHA-4-AMINO-4-DEOXY-L-ARABINOSE ARABINOSYL TRANSFERASE"/>
    <property type="match status" value="1"/>
</dbReference>
<feature type="transmembrane region" description="Helical" evidence="8">
    <location>
        <begin position="259"/>
        <end position="278"/>
    </location>
</feature>
<dbReference type="PANTHER" id="PTHR33908">
    <property type="entry name" value="MANNOSYLTRANSFERASE YKCB-RELATED"/>
    <property type="match status" value="1"/>
</dbReference>
<evidence type="ECO:0000256" key="4">
    <source>
        <dbReference type="ARBA" id="ARBA00022679"/>
    </source>
</evidence>
<dbReference type="RefSeq" id="WP_161072933.1">
    <property type="nucleotide sequence ID" value="NZ_WWCU01000015.1"/>
</dbReference>
<dbReference type="GO" id="GO:0005886">
    <property type="term" value="C:plasma membrane"/>
    <property type="evidence" value="ECO:0007669"/>
    <property type="project" value="UniProtKB-SubCell"/>
</dbReference>
<evidence type="ECO:0000256" key="8">
    <source>
        <dbReference type="SAM" id="Phobius"/>
    </source>
</evidence>
<feature type="transmembrane region" description="Helical" evidence="8">
    <location>
        <begin position="134"/>
        <end position="157"/>
    </location>
</feature>
<evidence type="ECO:0000256" key="3">
    <source>
        <dbReference type="ARBA" id="ARBA00022676"/>
    </source>
</evidence>
<reference evidence="10 11" key="1">
    <citation type="submission" date="2019-12" db="EMBL/GenBank/DDBJ databases">
        <title>Novel species isolated from a subtropical stream in China.</title>
        <authorList>
            <person name="Lu H."/>
        </authorList>
    </citation>
    <scope>NUCLEOTIDE SEQUENCE [LARGE SCALE GENOMIC DNA]</scope>
    <source>
        <strain evidence="10 11">FT127W</strain>
    </source>
</reference>
<keyword evidence="2" id="KW-1003">Cell membrane</keyword>
<comment type="subcellular location">
    <subcellularLocation>
        <location evidence="1">Cell membrane</location>
        <topology evidence="1">Multi-pass membrane protein</topology>
    </subcellularLocation>
</comment>
<sequence>MIVNWMSHLDAHVTAAVLGIVLLSLTPGLAAWLRARTAGGARIAGMPGVSDIPDWRYWLAGAVLLLLMARLALMALAPLADTTEARYGELARQTLVNGYWLMPHMDAQTPFFAKPPLSTWASAVSMGLFGVNEFAARLPALLASALTLWIAAAFAGLHGVRQRWLVVPVLAASPLFFISAGAVMTDAIQMTVVWAAHYCAWRALQAGERAHGLRWRLGFWAMVGLAALSKGLATWLLIAMPLVAYALLQRKLLPMLRQVFDPAGVALAAAIFLPWYLAAERSYPGFLNYFIVGEHFSRFLVPGWTGDRYGTAHRQPLGAIWLFWAGAVLPWLHVFVSQLAAMVRRPQGPKPAAGWPTMRPLARFLWCATLAPLLFFTFSRNIIWTYALTAVPPFAVLVAGWLENSAPATRRRAGYALAAYGAAALALAPFILHQVNANSERELMRAFERQAPAGAQLTYMTRPTFSSAFYSRGALVQGTPAVPVGSAGRMYVVMDNQELRRLSIPAGRVLFSGQRRSLVEMN</sequence>
<organism evidence="10 11">
    <name type="scientific">Pseudoduganella aquatica</name>
    <dbReference type="NCBI Taxonomy" id="2660641"/>
    <lineage>
        <taxon>Bacteria</taxon>
        <taxon>Pseudomonadati</taxon>
        <taxon>Pseudomonadota</taxon>
        <taxon>Betaproteobacteria</taxon>
        <taxon>Burkholderiales</taxon>
        <taxon>Oxalobacteraceae</taxon>
        <taxon>Telluria group</taxon>
        <taxon>Pseudoduganella</taxon>
    </lineage>
</organism>
<evidence type="ECO:0000313" key="10">
    <source>
        <dbReference type="EMBL" id="MYN08617.1"/>
    </source>
</evidence>
<dbReference type="Proteomes" id="UP000450676">
    <property type="component" value="Unassembled WGS sequence"/>
</dbReference>
<feature type="transmembrane region" description="Helical" evidence="8">
    <location>
        <begin position="219"/>
        <end position="247"/>
    </location>
</feature>
<evidence type="ECO:0000256" key="6">
    <source>
        <dbReference type="ARBA" id="ARBA00022989"/>
    </source>
</evidence>
<feature type="transmembrane region" description="Helical" evidence="8">
    <location>
        <begin position="319"/>
        <end position="340"/>
    </location>
</feature>
<dbReference type="InterPro" id="IPR038731">
    <property type="entry name" value="RgtA/B/C-like"/>
</dbReference>
<feature type="transmembrane region" description="Helical" evidence="8">
    <location>
        <begin position="384"/>
        <end position="402"/>
    </location>
</feature>
<feature type="domain" description="Glycosyltransferase RgtA/B/C/D-like" evidence="9">
    <location>
        <begin position="114"/>
        <end position="275"/>
    </location>
</feature>
<feature type="transmembrane region" description="Helical" evidence="8">
    <location>
        <begin position="361"/>
        <end position="378"/>
    </location>
</feature>
<comment type="caution">
    <text evidence="10">The sequence shown here is derived from an EMBL/GenBank/DDBJ whole genome shotgun (WGS) entry which is preliminary data.</text>
</comment>
<evidence type="ECO:0000256" key="5">
    <source>
        <dbReference type="ARBA" id="ARBA00022692"/>
    </source>
</evidence>
<dbReference type="GO" id="GO:0016763">
    <property type="term" value="F:pentosyltransferase activity"/>
    <property type="evidence" value="ECO:0007669"/>
    <property type="project" value="TreeGrafter"/>
</dbReference>